<name>A0A5L4MA77_CAMFE</name>
<dbReference type="EMBL" id="AACCXM010000001">
    <property type="protein sequence ID" value="EAK0468345.1"/>
    <property type="molecule type" value="Genomic_DNA"/>
</dbReference>
<gene>
    <name evidence="2" type="ORF">AAH24_03025</name>
    <name evidence="1" type="ORF">BVH53_05625</name>
</gene>
<accession>A0A5L4MA77</accession>
<dbReference type="InterPro" id="IPR010064">
    <property type="entry name" value="HK97-gp10_tail"/>
</dbReference>
<evidence type="ECO:0000313" key="3">
    <source>
        <dbReference type="Proteomes" id="UP000557842"/>
    </source>
</evidence>
<proteinExistence type="predicted"/>
<evidence type="ECO:0000313" key="2">
    <source>
        <dbReference type="EMBL" id="EAK0468345.1"/>
    </source>
</evidence>
<organism evidence="2">
    <name type="scientific">Campylobacter fetus</name>
    <dbReference type="NCBI Taxonomy" id="196"/>
    <lineage>
        <taxon>Bacteria</taxon>
        <taxon>Pseudomonadati</taxon>
        <taxon>Campylobacterota</taxon>
        <taxon>Epsilonproteobacteria</taxon>
        <taxon>Campylobacterales</taxon>
        <taxon>Campylobacteraceae</taxon>
        <taxon>Campylobacter</taxon>
    </lineage>
</organism>
<dbReference type="RefSeq" id="WP_081303794.1">
    <property type="nucleotide sequence ID" value="NZ_AABUZP020000005.1"/>
</dbReference>
<dbReference type="Proteomes" id="UP000557842">
    <property type="component" value="Unassembled WGS sequence"/>
</dbReference>
<protein>
    <submittedName>
        <fullName evidence="2">HK97 gp10 family phage protein</fullName>
    </submittedName>
</protein>
<evidence type="ECO:0000313" key="1">
    <source>
        <dbReference type="EMBL" id="EAI5408176.1"/>
    </source>
</evidence>
<dbReference type="EMBL" id="AABQDW010000008">
    <property type="protein sequence ID" value="EAI5408176.1"/>
    <property type="molecule type" value="Genomic_DNA"/>
</dbReference>
<dbReference type="NCBIfam" id="TIGR01725">
    <property type="entry name" value="phge_HK97_gp10"/>
    <property type="match status" value="1"/>
</dbReference>
<sequence length="138" mass="15217">MNKIFKNFMFKVGAEVVNDSKAIAPFKTGNLKKDIQVFKADQTSVTIGNSKLAPYAKFVHFGTKPHIIRVKKAKALANKKAGLCFGKQVNHPGTKAQPYLEDGLNNYISSSGLARAKEDLAKDIRDKILNDVKKALKL</sequence>
<dbReference type="Pfam" id="PF04883">
    <property type="entry name" value="HK97-gp10_like"/>
    <property type="match status" value="1"/>
</dbReference>
<comment type="caution">
    <text evidence="2">The sequence shown here is derived from an EMBL/GenBank/DDBJ whole genome shotgun (WGS) entry which is preliminary data.</text>
</comment>
<reference evidence="2 3" key="1">
    <citation type="submission" date="2018-05" db="EMBL/GenBank/DDBJ databases">
        <authorList>
            <consortium name="PulseNet: The National Subtyping Network for Foodborne Disease Surveillance"/>
            <person name="Tarr C.L."/>
            <person name="Trees E."/>
            <person name="Katz L.S."/>
            <person name="Carleton-Romer H.A."/>
            <person name="Stroika S."/>
            <person name="Kucerova Z."/>
            <person name="Roache K.F."/>
            <person name="Sabol A.L."/>
            <person name="Besser J."/>
            <person name="Gerner-Smidt P."/>
        </authorList>
    </citation>
    <scope>NUCLEOTIDE SEQUENCE</scope>
    <source>
        <strain evidence="1 3">2016D-0221</strain>
        <strain evidence="2">D4313</strain>
    </source>
</reference>
<dbReference type="AlphaFoldDB" id="A0A5L4MA77"/>